<accession>A0A559SL92</accession>
<gene>
    <name evidence="1" type="ORF">BCL32_3226</name>
</gene>
<proteinExistence type="predicted"/>
<sequence length="94" mass="10260">MQPTTFEVKGKEISFTGYEMGWDLAAPVNLNGTVAAMGICSGEGESWIQNYLISRKDSAIEISEWDGDISQWLLGKAAQKVLNKCAEEMTPSAN</sequence>
<evidence type="ECO:0000313" key="1">
    <source>
        <dbReference type="EMBL" id="TVZ63109.1"/>
    </source>
</evidence>
<dbReference type="EMBL" id="VISO01000003">
    <property type="protein sequence ID" value="TVZ63109.1"/>
    <property type="molecule type" value="Genomic_DNA"/>
</dbReference>
<reference evidence="1 2" key="1">
    <citation type="submission" date="2019-06" db="EMBL/GenBank/DDBJ databases">
        <title>Pac Bio to generate improved reference genome sequences for organisms with transposon mutant libraries (support for FEBA project).</title>
        <authorList>
            <person name="Blow M."/>
        </authorList>
    </citation>
    <scope>NUCLEOTIDE SEQUENCE [LARGE SCALE GENOMIC DNA]</scope>
    <source>
        <strain evidence="1 2">USDA 1844</strain>
    </source>
</reference>
<dbReference type="AlphaFoldDB" id="A0A559SL92"/>
<dbReference type="Proteomes" id="UP000319824">
    <property type="component" value="Unassembled WGS sequence"/>
</dbReference>
<comment type="caution">
    <text evidence="1">The sequence shown here is derived from an EMBL/GenBank/DDBJ whole genome shotgun (WGS) entry which is preliminary data.</text>
</comment>
<protein>
    <submittedName>
        <fullName evidence="1">Uncharacterized protein</fullName>
    </submittedName>
</protein>
<evidence type="ECO:0000313" key="2">
    <source>
        <dbReference type="Proteomes" id="UP000319824"/>
    </source>
</evidence>
<name>A0A559SL92_9HYPH</name>
<dbReference type="RefSeq" id="WP_028739937.1">
    <property type="nucleotide sequence ID" value="NZ_ATTQ01000013.1"/>
</dbReference>
<organism evidence="1 2">
    <name type="scientific">Rhizobium mongolense USDA 1844</name>
    <dbReference type="NCBI Taxonomy" id="1079460"/>
    <lineage>
        <taxon>Bacteria</taxon>
        <taxon>Pseudomonadati</taxon>
        <taxon>Pseudomonadota</taxon>
        <taxon>Alphaproteobacteria</taxon>
        <taxon>Hyphomicrobiales</taxon>
        <taxon>Rhizobiaceae</taxon>
        <taxon>Rhizobium/Agrobacterium group</taxon>
        <taxon>Rhizobium</taxon>
    </lineage>
</organism>